<dbReference type="PANTHER" id="PTHR16026">
    <property type="entry name" value="CARTILAGE ACIDIC PROTEIN 1"/>
    <property type="match status" value="1"/>
</dbReference>
<dbReference type="Gene3D" id="2.130.10.130">
    <property type="entry name" value="Integrin alpha, N-terminal"/>
    <property type="match status" value="1"/>
</dbReference>
<organism evidence="3 4">
    <name type="scientific">Sedimentisphaera salicampi</name>
    <dbReference type="NCBI Taxonomy" id="1941349"/>
    <lineage>
        <taxon>Bacteria</taxon>
        <taxon>Pseudomonadati</taxon>
        <taxon>Planctomycetota</taxon>
        <taxon>Phycisphaerae</taxon>
        <taxon>Sedimentisphaerales</taxon>
        <taxon>Sedimentisphaeraceae</taxon>
        <taxon>Sedimentisphaera</taxon>
    </lineage>
</organism>
<dbReference type="STRING" id="1941349.STSP1_00716"/>
<dbReference type="EMBL" id="CP021023">
    <property type="protein sequence ID" value="ARN56337.1"/>
    <property type="molecule type" value="Genomic_DNA"/>
</dbReference>
<protein>
    <submittedName>
        <fullName evidence="3">FG-GAP repeat containing protein</fullName>
    </submittedName>
</protein>
<accession>A0A1W6LKN6</accession>
<reference evidence="4" key="1">
    <citation type="submission" date="2017-04" db="EMBL/GenBank/DDBJ databases">
        <title>Comparative genomics and description of representatives of a novel lineage of planctomycetes thriving in anoxic sediments.</title>
        <authorList>
            <person name="Spring S."/>
            <person name="Bunk B."/>
            <person name="Sproer C."/>
        </authorList>
    </citation>
    <scope>NUCLEOTIDE SEQUENCE [LARGE SCALE GENOMIC DNA]</scope>
    <source>
        <strain evidence="4">ST-PulAB-D4</strain>
    </source>
</reference>
<sequence length="494" mass="54702">MKRNAAVIILAVSAVFAESRFADKTSQLGLKLSKGSVSCVDYNRDGWADLYCNGTLWKNNQGKGFEKVFQSRGRAVFSDFNNDGFPDMFVYNKQRLLINQGGQAFKETEFPDLPIGSSLSACCADFNSDGFTDIYIAGYENRKKGLTYPDALILNRKDKGWEKVWQVKKYRARGAAACDFDRDSDADVYVSNYRLQPNLLWVNNGSGEFENKAELYNAQAGSGEFNGGHSIGAVWADFDNDGFFDIFAGNFAHKDSRGTQPESVFLRNKGSHADYIFEDMGQCGLHYQESYASPAAGDYDNDGDVDLFFTTVYKTASFGKKNHPVLYRNEGSWQFTNVTQQAGLSGLSPTYQAAWADFNNDGFIDLVTDRKVFINQGNGNSWLKVQLVGDGERIDKDAAGSQVFIQNGQSLLVRQVEIGTGQGNQNQKTLHFGLGKRQKDVVLKVRWLNGAEQEVSQVSVNSSVKVTFNPTSEKSITDVNSAYRVPADSSLVGK</sequence>
<evidence type="ECO:0000313" key="3">
    <source>
        <dbReference type="EMBL" id="ARN56337.1"/>
    </source>
</evidence>
<proteinExistence type="predicted"/>
<dbReference type="InterPro" id="IPR027039">
    <property type="entry name" value="Crtac1"/>
</dbReference>
<evidence type="ECO:0000313" key="4">
    <source>
        <dbReference type="Proteomes" id="UP000193334"/>
    </source>
</evidence>
<keyword evidence="4" id="KW-1185">Reference proteome</keyword>
<evidence type="ECO:0000256" key="1">
    <source>
        <dbReference type="ARBA" id="ARBA00022729"/>
    </source>
</evidence>
<dbReference type="Proteomes" id="UP000193334">
    <property type="component" value="Chromosome"/>
</dbReference>
<dbReference type="InterPro" id="IPR028994">
    <property type="entry name" value="Integrin_alpha_N"/>
</dbReference>
<evidence type="ECO:0000259" key="2">
    <source>
        <dbReference type="Pfam" id="PF07593"/>
    </source>
</evidence>
<gene>
    <name evidence="3" type="ORF">STSP1_00716</name>
</gene>
<feature type="domain" description="ASPIC/UnbV" evidence="2">
    <location>
        <begin position="398"/>
        <end position="464"/>
    </location>
</feature>
<dbReference type="InterPro" id="IPR013517">
    <property type="entry name" value="FG-GAP"/>
</dbReference>
<dbReference type="PANTHER" id="PTHR16026:SF0">
    <property type="entry name" value="CARTILAGE ACIDIC PROTEIN 1"/>
    <property type="match status" value="1"/>
</dbReference>
<keyword evidence="1" id="KW-0732">Signal</keyword>
<dbReference type="RefSeq" id="WP_085755034.1">
    <property type="nucleotide sequence ID" value="NZ_CP021023.1"/>
</dbReference>
<name>A0A1W6LKN6_9BACT</name>
<dbReference type="InterPro" id="IPR011519">
    <property type="entry name" value="UnbV_ASPIC"/>
</dbReference>
<dbReference type="AlphaFoldDB" id="A0A1W6LKN6"/>
<dbReference type="SUPFAM" id="SSF69318">
    <property type="entry name" value="Integrin alpha N-terminal domain"/>
    <property type="match status" value="1"/>
</dbReference>
<dbReference type="Pfam" id="PF07593">
    <property type="entry name" value="UnbV_ASPIC"/>
    <property type="match status" value="1"/>
</dbReference>
<dbReference type="Pfam" id="PF13517">
    <property type="entry name" value="FG-GAP_3"/>
    <property type="match status" value="3"/>
</dbReference>
<dbReference type="KEGG" id="pbp:STSP1_00716"/>